<comment type="caution">
    <text evidence="4">The sequence shown here is derived from an EMBL/GenBank/DDBJ whole genome shotgun (WGS) entry which is preliminary data.</text>
</comment>
<dbReference type="PANTHER" id="PTHR30535:SF34">
    <property type="entry name" value="MOLYBDATE-BINDING PROTEIN MOLA"/>
    <property type="match status" value="1"/>
</dbReference>
<dbReference type="PANTHER" id="PTHR30535">
    <property type="entry name" value="VITAMIN B12-BINDING PROTEIN"/>
    <property type="match status" value="1"/>
</dbReference>
<keyword evidence="1 2" id="KW-0732">Signal</keyword>
<dbReference type="InterPro" id="IPR050902">
    <property type="entry name" value="ABC_Transporter_SBP"/>
</dbReference>
<dbReference type="InterPro" id="IPR054828">
    <property type="entry name" value="Vit_B12_bind_prot"/>
</dbReference>
<evidence type="ECO:0000256" key="2">
    <source>
        <dbReference type="SAM" id="SignalP"/>
    </source>
</evidence>
<evidence type="ECO:0000259" key="3">
    <source>
        <dbReference type="PROSITE" id="PS50983"/>
    </source>
</evidence>
<sequence>MKKILLALLLAAGAARAQVSVVDDTGARVTLARPAQRVISMAPNLTELLFAAGGGGRIVGAMNYSDYPPEAKSIPSVGSNSQIDLERVLALKPDLIIVWESGNTARQIEQLARLGIPVFHSEPKKLEQVATSIERFGALLGTGDKAQAAARDYRAKIALLARRYGRAAPVRVFYQVWDRPLYTLNDQQIVSDAIRTCGGHNVFGKLPVIAPEVSVEAVLAQDPEAIIAGDEHAPGDRGVGMWKPYGALTAVRRGNLFTLDGELLTRPGPRTADGAARLCEVLDQARRRRP</sequence>
<dbReference type="Pfam" id="PF01497">
    <property type="entry name" value="Peripla_BP_2"/>
    <property type="match status" value="1"/>
</dbReference>
<gene>
    <name evidence="4" type="ORF">NX773_10465</name>
</gene>
<evidence type="ECO:0000313" key="5">
    <source>
        <dbReference type="Proteomes" id="UP001205861"/>
    </source>
</evidence>
<dbReference type="RefSeq" id="WP_258856271.1">
    <property type="nucleotide sequence ID" value="NZ_JANUGV010000002.1"/>
</dbReference>
<proteinExistence type="predicted"/>
<dbReference type="Gene3D" id="3.40.50.1980">
    <property type="entry name" value="Nitrogenase molybdenum iron protein domain"/>
    <property type="match status" value="2"/>
</dbReference>
<dbReference type="SUPFAM" id="SSF53807">
    <property type="entry name" value="Helical backbone' metal receptor"/>
    <property type="match status" value="1"/>
</dbReference>
<name>A0ABT2BJF3_9BURK</name>
<dbReference type="EMBL" id="JANUGV010000002">
    <property type="protein sequence ID" value="MCS0608585.1"/>
    <property type="molecule type" value="Genomic_DNA"/>
</dbReference>
<keyword evidence="5" id="KW-1185">Reference proteome</keyword>
<feature type="chain" id="PRO_5046270598" evidence="2">
    <location>
        <begin position="18"/>
        <end position="290"/>
    </location>
</feature>
<dbReference type="InterPro" id="IPR002491">
    <property type="entry name" value="ABC_transptr_periplasmic_BD"/>
</dbReference>
<evidence type="ECO:0000256" key="1">
    <source>
        <dbReference type="ARBA" id="ARBA00022729"/>
    </source>
</evidence>
<evidence type="ECO:0000313" key="4">
    <source>
        <dbReference type="EMBL" id="MCS0608585.1"/>
    </source>
</evidence>
<dbReference type="Proteomes" id="UP001205861">
    <property type="component" value="Unassembled WGS sequence"/>
</dbReference>
<reference evidence="4 5" key="1">
    <citation type="submission" date="2022-08" db="EMBL/GenBank/DDBJ databases">
        <title>Reclassification of Massilia species as members of the genera Telluria, Duganella, Pseudoduganella, Mokoshia gen. nov. and Zemynaea gen. nov. using orthogonal and non-orthogonal genome-based approaches.</title>
        <authorList>
            <person name="Bowman J.P."/>
        </authorList>
    </citation>
    <scope>NUCLEOTIDE SEQUENCE [LARGE SCALE GENOMIC DNA]</scope>
    <source>
        <strain evidence="4 5">JCM 31607</strain>
    </source>
</reference>
<accession>A0ABT2BJF3</accession>
<feature type="signal peptide" evidence="2">
    <location>
        <begin position="1"/>
        <end position="17"/>
    </location>
</feature>
<protein>
    <submittedName>
        <fullName evidence="4">Cobalamin-binding protein</fullName>
    </submittedName>
</protein>
<dbReference type="CDD" id="cd01144">
    <property type="entry name" value="BtuF"/>
    <property type="match status" value="1"/>
</dbReference>
<organism evidence="4 5">
    <name type="scientific">Massilia solisilvae</name>
    <dbReference type="NCBI Taxonomy" id="1811225"/>
    <lineage>
        <taxon>Bacteria</taxon>
        <taxon>Pseudomonadati</taxon>
        <taxon>Pseudomonadota</taxon>
        <taxon>Betaproteobacteria</taxon>
        <taxon>Burkholderiales</taxon>
        <taxon>Oxalobacteraceae</taxon>
        <taxon>Telluria group</taxon>
        <taxon>Massilia</taxon>
    </lineage>
</organism>
<dbReference type="NCBIfam" id="NF038402">
    <property type="entry name" value="TroA_like"/>
    <property type="match status" value="1"/>
</dbReference>
<dbReference type="PROSITE" id="PS50983">
    <property type="entry name" value="FE_B12_PBP"/>
    <property type="match status" value="1"/>
</dbReference>
<feature type="domain" description="Fe/B12 periplasmic-binding" evidence="3">
    <location>
        <begin position="37"/>
        <end position="286"/>
    </location>
</feature>